<evidence type="ECO:0000256" key="4">
    <source>
        <dbReference type="ARBA" id="ARBA00022832"/>
    </source>
</evidence>
<dbReference type="AlphaFoldDB" id="A0A0R1Q4Q5"/>
<keyword evidence="2" id="KW-0444">Lipid biosynthesis</keyword>
<organism evidence="10 11">
    <name type="scientific">Lacticaseibacillus manihotivorans DSM 13343 = JCM 12514</name>
    <dbReference type="NCBI Taxonomy" id="1423769"/>
    <lineage>
        <taxon>Bacteria</taxon>
        <taxon>Bacillati</taxon>
        <taxon>Bacillota</taxon>
        <taxon>Bacilli</taxon>
        <taxon>Lactobacillales</taxon>
        <taxon>Lactobacillaceae</taxon>
        <taxon>Lacticaseibacillus</taxon>
    </lineage>
</organism>
<evidence type="ECO:0000256" key="2">
    <source>
        <dbReference type="ARBA" id="ARBA00022516"/>
    </source>
</evidence>
<keyword evidence="7" id="KW-0275">Fatty acid biosynthesis</keyword>
<accession>A0A0R1Q4Q5</accession>
<dbReference type="InterPro" id="IPR049427">
    <property type="entry name" value="Acyl-ACP_TE_C"/>
</dbReference>
<dbReference type="InterPro" id="IPR002864">
    <property type="entry name" value="Acyl-ACP_thioesterase_NHD"/>
</dbReference>
<evidence type="ECO:0000259" key="8">
    <source>
        <dbReference type="Pfam" id="PF01643"/>
    </source>
</evidence>
<comment type="similarity">
    <text evidence="1">Belongs to the acyl-ACP thioesterase family.</text>
</comment>
<evidence type="ECO:0000256" key="7">
    <source>
        <dbReference type="ARBA" id="ARBA00023160"/>
    </source>
</evidence>
<evidence type="ECO:0000256" key="6">
    <source>
        <dbReference type="ARBA" id="ARBA00023098"/>
    </source>
</evidence>
<keyword evidence="3" id="KW-0378">Hydrolase</keyword>
<proteinExistence type="inferred from homology"/>
<dbReference type="SUPFAM" id="SSF54637">
    <property type="entry name" value="Thioesterase/thiol ester dehydrase-isomerase"/>
    <property type="match status" value="2"/>
</dbReference>
<evidence type="ECO:0000313" key="10">
    <source>
        <dbReference type="EMBL" id="KRL39584.1"/>
    </source>
</evidence>
<dbReference type="CDD" id="cd00586">
    <property type="entry name" value="4HBT"/>
    <property type="match status" value="2"/>
</dbReference>
<dbReference type="OrthoDB" id="9801517at2"/>
<dbReference type="PANTHER" id="PTHR31727">
    <property type="entry name" value="OLEOYL-ACYL CARRIER PROTEIN THIOESTERASE 1, CHLOROPLASTIC"/>
    <property type="match status" value="1"/>
</dbReference>
<dbReference type="InterPro" id="IPR045023">
    <property type="entry name" value="FATA/B"/>
</dbReference>
<dbReference type="Pfam" id="PF01643">
    <property type="entry name" value="Acyl-ACP_TE"/>
    <property type="match status" value="1"/>
</dbReference>
<feature type="domain" description="Acyl-ACP thioesterase-like C-terminal" evidence="9">
    <location>
        <begin position="148"/>
        <end position="239"/>
    </location>
</feature>
<evidence type="ECO:0000259" key="9">
    <source>
        <dbReference type="Pfam" id="PF20791"/>
    </source>
</evidence>
<sequence>MKYTEPYTIPFFMATQKGTASLVTLVNAMLMGSEHQLDQVGAGMTQVLSRGIGWVITQYELDVKRMPKVEVPLVLGTEATSYNKLMCYRDYWLETTDGERLATMRGAWVMMDLNARKVVPVVKDLVEKVGAPFSTHVERFKRLSKIDRVDREHAYPVRYFDIDPNGHVNNVHYFEWMEDSLGADFLANHELASMKIKYAKELPVDATPSAQVQIEGLTTRHQVITDGVVNAEAEMTWREQ</sequence>
<keyword evidence="6" id="KW-0443">Lipid metabolism</keyword>
<dbReference type="Gene3D" id="3.10.129.10">
    <property type="entry name" value="Hotdog Thioesterase"/>
    <property type="match status" value="1"/>
</dbReference>
<feature type="domain" description="Acyl-ACP thioesterase N-terminal hotdog" evidence="8">
    <location>
        <begin position="2"/>
        <end position="128"/>
    </location>
</feature>
<dbReference type="Pfam" id="PF20791">
    <property type="entry name" value="Acyl-ACP_TE_C"/>
    <property type="match status" value="1"/>
</dbReference>
<name>A0A0R1Q4Q5_9LACO</name>
<gene>
    <name evidence="10" type="ORF">FD01_GL002486</name>
</gene>
<protein>
    <submittedName>
        <fullName evidence="10">Acyl-ACP thioesterase</fullName>
    </submittedName>
</protein>
<dbReference type="Proteomes" id="UP000051790">
    <property type="component" value="Unassembled WGS sequence"/>
</dbReference>
<keyword evidence="5" id="KW-0809">Transit peptide</keyword>
<dbReference type="GO" id="GO:0000036">
    <property type="term" value="F:acyl carrier activity"/>
    <property type="evidence" value="ECO:0007669"/>
    <property type="project" value="TreeGrafter"/>
</dbReference>
<dbReference type="RefSeq" id="WP_056964917.1">
    <property type="nucleotide sequence ID" value="NZ_AZEU01000292.1"/>
</dbReference>
<evidence type="ECO:0000256" key="3">
    <source>
        <dbReference type="ARBA" id="ARBA00022801"/>
    </source>
</evidence>
<evidence type="ECO:0000256" key="5">
    <source>
        <dbReference type="ARBA" id="ARBA00022946"/>
    </source>
</evidence>
<comment type="caution">
    <text evidence="10">The sequence shown here is derived from an EMBL/GenBank/DDBJ whole genome shotgun (WGS) entry which is preliminary data.</text>
</comment>
<dbReference type="PATRIC" id="fig|1423769.4.peg.2685"/>
<keyword evidence="11" id="KW-1185">Reference proteome</keyword>
<evidence type="ECO:0000313" key="11">
    <source>
        <dbReference type="Proteomes" id="UP000051790"/>
    </source>
</evidence>
<dbReference type="GO" id="GO:0016297">
    <property type="term" value="F:fatty acyl-[ACP] hydrolase activity"/>
    <property type="evidence" value="ECO:0007669"/>
    <property type="project" value="InterPro"/>
</dbReference>
<keyword evidence="4" id="KW-0276">Fatty acid metabolism</keyword>
<dbReference type="InterPro" id="IPR029069">
    <property type="entry name" value="HotDog_dom_sf"/>
</dbReference>
<reference evidence="10 11" key="1">
    <citation type="journal article" date="2015" name="Genome Announc.">
        <title>Expanding the biotechnology potential of lactobacilli through comparative genomics of 213 strains and associated genera.</title>
        <authorList>
            <person name="Sun Z."/>
            <person name="Harris H.M."/>
            <person name="McCann A."/>
            <person name="Guo C."/>
            <person name="Argimon S."/>
            <person name="Zhang W."/>
            <person name="Yang X."/>
            <person name="Jeffery I.B."/>
            <person name="Cooney J.C."/>
            <person name="Kagawa T.F."/>
            <person name="Liu W."/>
            <person name="Song Y."/>
            <person name="Salvetti E."/>
            <person name="Wrobel A."/>
            <person name="Rasinkangas P."/>
            <person name="Parkhill J."/>
            <person name="Rea M.C."/>
            <person name="O'Sullivan O."/>
            <person name="Ritari J."/>
            <person name="Douillard F.P."/>
            <person name="Paul Ross R."/>
            <person name="Yang R."/>
            <person name="Briner A.E."/>
            <person name="Felis G.E."/>
            <person name="de Vos W.M."/>
            <person name="Barrangou R."/>
            <person name="Klaenhammer T.R."/>
            <person name="Caufield P.W."/>
            <person name="Cui Y."/>
            <person name="Zhang H."/>
            <person name="O'Toole P.W."/>
        </authorList>
    </citation>
    <scope>NUCLEOTIDE SEQUENCE [LARGE SCALE GENOMIC DNA]</scope>
    <source>
        <strain evidence="10 11">DSM 13343</strain>
    </source>
</reference>
<dbReference type="EMBL" id="AZEU01000292">
    <property type="protein sequence ID" value="KRL39584.1"/>
    <property type="molecule type" value="Genomic_DNA"/>
</dbReference>
<evidence type="ECO:0000256" key="1">
    <source>
        <dbReference type="ARBA" id="ARBA00006500"/>
    </source>
</evidence>
<dbReference type="PANTHER" id="PTHR31727:SF6">
    <property type="entry name" value="OLEOYL-ACYL CARRIER PROTEIN THIOESTERASE 1, CHLOROPLASTIC"/>
    <property type="match status" value="1"/>
</dbReference>